<evidence type="ECO:0000256" key="5">
    <source>
        <dbReference type="SAM" id="SignalP"/>
    </source>
</evidence>
<name>A0ABM5N2M8_EMTOG</name>
<keyword evidence="9" id="KW-1185">Reference proteome</keyword>
<comment type="similarity">
    <text evidence="2 3">Belongs to the peptidase M16 family.</text>
</comment>
<dbReference type="Pfam" id="PF00675">
    <property type="entry name" value="Peptidase_M16"/>
    <property type="match status" value="2"/>
</dbReference>
<dbReference type="InterPro" id="IPR050361">
    <property type="entry name" value="MPP/UQCRC_Complex"/>
</dbReference>
<evidence type="ECO:0000256" key="2">
    <source>
        <dbReference type="ARBA" id="ARBA00007261"/>
    </source>
</evidence>
<evidence type="ECO:0000256" key="3">
    <source>
        <dbReference type="RuleBase" id="RU004447"/>
    </source>
</evidence>
<feature type="region of interest" description="Disordered" evidence="4">
    <location>
        <begin position="929"/>
        <end position="949"/>
    </location>
</feature>
<proteinExistence type="inferred from homology"/>
<dbReference type="Pfam" id="PF05193">
    <property type="entry name" value="Peptidase_M16_C"/>
    <property type="match status" value="2"/>
</dbReference>
<comment type="cofactor">
    <cofactor evidence="1">
        <name>Zn(2+)</name>
        <dbReference type="ChEBI" id="CHEBI:29105"/>
    </cofactor>
</comment>
<sequence>MLNYYRTLQLKQLSVMMLLGLLFVNGDAFAQKKEKNKGKVSATEEKAPIPDPVKVTSVEGITEYVLGNGLRVLLFPDPSKQTATVNITYMVGSRHEGYGETGMAHLLEHMVFKGSTKHPNIPQELTDHGARPNGTTWLDRTNYFETFAATEENLRWALDLESDRMVNSFIKKEDLEKEFSVVRNEFEMGENDPESVLSERVISTAYLWHNYGNSTIGSREDIERVPIDNLQAFYKKYYQPDNAILLVAGKIDEAKTLKMINEYFGSIPRPTRKLQPTYTVEPVQDGERSVTLRRVGDIQAIGVAYHICSNSHPDYPALDVLQGILASEPSGKLYKALVETKLASSLYAYSFTNRDPTFFYIGLSLLKEKNLEETKKTLVSMLDGIGTMEFTKEEVERAKNEALKGLELTLRNSERVGLQLSEYMGAGDWRLIYIYRDALEKITVDDVKRVAKYYFKPSNRTIGVFLPEEAPDRVKVPESPDVDALVKNYKGRAVVAQGEAFDPSPANIENRTKRGQESNGLEYALLPKSTRGNTVRANITLRIGDEQSLQNKATISQYTASMLNKGTKNLTRQQIKDTLDKLKSQVNVFGGGNNVNVSIESSKDNLPKALAIVTEILRNPSFDEKEFETMKTERLAQVEAQKSDPQALAFTAFQRTMNPYPKSDVRYVPTIEEDIENNKNVKLEDLKKFYNDFYGASAATISVVGDFDETAIRKVISNNFGTWKSPMPFKRIQAVYQDISPSNNAIKTPDKANALFLAGQNLPLQETDADYPALVMANYMLGGGFLSSRLAVRIRQKEGISYGVGSNLNGSPFDKSGSFMTYAIYAPENAEKLEKAFFEEIEKVVTEGFTADELKAAKSGWLQSRSVSRSQDNELSSRLNNYLYYDRTLAFDADFEKKVDSLTPEQVNSAIKKYINPKKISIVKAGDFDKKVGNPAAPSVGGVGGSSKN</sequence>
<accession>A0ABM5N2M8</accession>
<dbReference type="SUPFAM" id="SSF63411">
    <property type="entry name" value="LuxS/MPP-like metallohydrolase"/>
    <property type="match status" value="4"/>
</dbReference>
<evidence type="ECO:0000259" key="7">
    <source>
        <dbReference type="Pfam" id="PF05193"/>
    </source>
</evidence>
<dbReference type="Gene3D" id="3.30.830.10">
    <property type="entry name" value="Metalloenzyme, LuxS/M16 peptidase-like"/>
    <property type="match status" value="4"/>
</dbReference>
<dbReference type="PROSITE" id="PS00143">
    <property type="entry name" value="INSULINASE"/>
    <property type="match status" value="1"/>
</dbReference>
<feature type="domain" description="Peptidase M16 C-terminal" evidence="7">
    <location>
        <begin position="227"/>
        <end position="400"/>
    </location>
</feature>
<reference evidence="8 9" key="1">
    <citation type="submission" date="2011-07" db="EMBL/GenBank/DDBJ databases">
        <title>The complete genome of chromosome of Emticicia oligotrophica DSM 17448.</title>
        <authorList>
            <consortium name="US DOE Joint Genome Institute (JGI-PGF)"/>
            <person name="Lucas S."/>
            <person name="Han J."/>
            <person name="Lapidus A."/>
            <person name="Bruce D."/>
            <person name="Goodwin L."/>
            <person name="Pitluck S."/>
            <person name="Peters L."/>
            <person name="Kyrpides N."/>
            <person name="Mavromatis K."/>
            <person name="Ivanova N."/>
            <person name="Ovchinnikova G."/>
            <person name="Teshima H."/>
            <person name="Detter J.C."/>
            <person name="Tapia R."/>
            <person name="Han C."/>
            <person name="Land M."/>
            <person name="Hauser L."/>
            <person name="Markowitz V."/>
            <person name="Cheng J.-F."/>
            <person name="Hugenholtz P."/>
            <person name="Woyke T."/>
            <person name="Wu D."/>
            <person name="Tindall B."/>
            <person name="Pomrenke H."/>
            <person name="Brambilla E."/>
            <person name="Klenk H.-P."/>
            <person name="Eisen J.A."/>
        </authorList>
    </citation>
    <scope>NUCLEOTIDE SEQUENCE [LARGE SCALE GENOMIC DNA]</scope>
    <source>
        <strain evidence="8 9">DSM 17448</strain>
    </source>
</reference>
<feature type="chain" id="PRO_5045979415" evidence="5">
    <location>
        <begin position="31"/>
        <end position="949"/>
    </location>
</feature>
<dbReference type="PANTHER" id="PTHR11851">
    <property type="entry name" value="METALLOPROTEASE"/>
    <property type="match status" value="1"/>
</dbReference>
<evidence type="ECO:0000256" key="1">
    <source>
        <dbReference type="ARBA" id="ARBA00001947"/>
    </source>
</evidence>
<feature type="domain" description="Peptidase M16 C-terminal" evidence="7">
    <location>
        <begin position="681"/>
        <end position="859"/>
    </location>
</feature>
<keyword evidence="5" id="KW-0732">Signal</keyword>
<organism evidence="8 9">
    <name type="scientific">Emticicia oligotrophica (strain DSM 17448 / CIP 109782 / MTCC 6937 / GPTSA100-15)</name>
    <dbReference type="NCBI Taxonomy" id="929562"/>
    <lineage>
        <taxon>Bacteria</taxon>
        <taxon>Pseudomonadati</taxon>
        <taxon>Bacteroidota</taxon>
        <taxon>Cytophagia</taxon>
        <taxon>Cytophagales</taxon>
        <taxon>Leadbetterellaceae</taxon>
        <taxon>Emticicia</taxon>
    </lineage>
</organism>
<evidence type="ECO:0000313" key="8">
    <source>
        <dbReference type="EMBL" id="AFK03690.1"/>
    </source>
</evidence>
<protein>
    <submittedName>
        <fullName evidence="8">Peptidase M16 domain protein</fullName>
    </submittedName>
</protein>
<dbReference type="EMBL" id="CP002961">
    <property type="protein sequence ID" value="AFK03690.1"/>
    <property type="molecule type" value="Genomic_DNA"/>
</dbReference>
<dbReference type="InterPro" id="IPR011249">
    <property type="entry name" value="Metalloenz_LuxS/M16"/>
</dbReference>
<dbReference type="Proteomes" id="UP000002875">
    <property type="component" value="Chromosome"/>
</dbReference>
<dbReference type="RefSeq" id="WP_015029387.1">
    <property type="nucleotide sequence ID" value="NC_018748.1"/>
</dbReference>
<gene>
    <name evidence="8" type="ordered locus">Emtol_2554</name>
</gene>
<dbReference type="PANTHER" id="PTHR11851:SF49">
    <property type="entry name" value="MITOCHONDRIAL-PROCESSING PEPTIDASE SUBUNIT ALPHA"/>
    <property type="match status" value="1"/>
</dbReference>
<feature type="domain" description="Peptidase M16 N-terminal" evidence="6">
    <location>
        <begin position="527"/>
        <end position="656"/>
    </location>
</feature>
<evidence type="ECO:0000259" key="6">
    <source>
        <dbReference type="Pfam" id="PF00675"/>
    </source>
</evidence>
<dbReference type="InterPro" id="IPR011765">
    <property type="entry name" value="Pept_M16_N"/>
</dbReference>
<evidence type="ECO:0000313" key="9">
    <source>
        <dbReference type="Proteomes" id="UP000002875"/>
    </source>
</evidence>
<evidence type="ECO:0000256" key="4">
    <source>
        <dbReference type="SAM" id="MobiDB-lite"/>
    </source>
</evidence>
<feature type="domain" description="Peptidase M16 N-terminal" evidence="6">
    <location>
        <begin position="71"/>
        <end position="217"/>
    </location>
</feature>
<feature type="signal peptide" evidence="5">
    <location>
        <begin position="1"/>
        <end position="30"/>
    </location>
</feature>
<dbReference type="InterPro" id="IPR007863">
    <property type="entry name" value="Peptidase_M16_C"/>
</dbReference>
<dbReference type="InterPro" id="IPR001431">
    <property type="entry name" value="Pept_M16_Zn_BS"/>
</dbReference>